<organism evidence="1">
    <name type="scientific">uncultured Thermomicrobiales bacterium</name>
    <dbReference type="NCBI Taxonomy" id="1645740"/>
    <lineage>
        <taxon>Bacteria</taxon>
        <taxon>Pseudomonadati</taxon>
        <taxon>Thermomicrobiota</taxon>
        <taxon>Thermomicrobia</taxon>
        <taxon>Thermomicrobiales</taxon>
        <taxon>environmental samples</taxon>
    </lineage>
</organism>
<reference evidence="1" key="1">
    <citation type="submission" date="2020-02" db="EMBL/GenBank/DDBJ databases">
        <authorList>
            <person name="Meier V. D."/>
        </authorList>
    </citation>
    <scope>NUCLEOTIDE SEQUENCE</scope>
    <source>
        <strain evidence="1">AVDCRST_MAG19</strain>
    </source>
</reference>
<sequence>MDLLWVDAAPEPVGGREAARLGNCRTGVALVPELRRDADLREQ</sequence>
<protein>
    <submittedName>
        <fullName evidence="1">Uncharacterized protein</fullName>
    </submittedName>
</protein>
<dbReference type="AlphaFoldDB" id="A0A6J4VSZ3"/>
<accession>A0A6J4VSZ3</accession>
<proteinExistence type="predicted"/>
<dbReference type="EMBL" id="CADCWL010000262">
    <property type="protein sequence ID" value="CAA9586830.1"/>
    <property type="molecule type" value="Genomic_DNA"/>
</dbReference>
<name>A0A6J4VSZ3_9BACT</name>
<gene>
    <name evidence="1" type="ORF">AVDCRST_MAG19-4968</name>
</gene>
<evidence type="ECO:0000313" key="1">
    <source>
        <dbReference type="EMBL" id="CAA9586830.1"/>
    </source>
</evidence>